<dbReference type="InterPro" id="IPR012337">
    <property type="entry name" value="RNaseH-like_sf"/>
</dbReference>
<protein>
    <recommendedName>
        <fullName evidence="4">CCHC-type domain-containing protein</fullName>
    </recommendedName>
</protein>
<reference evidence="5" key="2">
    <citation type="submission" date="2021-03" db="UniProtKB">
        <authorList>
            <consortium name="EnsemblPlants"/>
        </authorList>
    </citation>
    <scope>IDENTIFICATION</scope>
</reference>
<dbReference type="Pfam" id="PF14223">
    <property type="entry name" value="Retrotran_gag_2"/>
    <property type="match status" value="1"/>
</dbReference>
<dbReference type="EnsemblPlants" id="evm.model.07.861">
    <property type="protein sequence ID" value="cds.evm.model.07.861"/>
    <property type="gene ID" value="evm.TU.07.861"/>
</dbReference>
<keyword evidence="1" id="KW-0064">Aspartyl protease</keyword>
<dbReference type="SUPFAM" id="SSF56672">
    <property type="entry name" value="DNA/RNA polymerases"/>
    <property type="match status" value="1"/>
</dbReference>
<dbReference type="Pfam" id="PF22936">
    <property type="entry name" value="Pol_BBD"/>
    <property type="match status" value="1"/>
</dbReference>
<evidence type="ECO:0000313" key="5">
    <source>
        <dbReference type="EnsemblPlants" id="cds.evm.model.07.861"/>
    </source>
</evidence>
<name>A0A803Q6S7_CANSA</name>
<dbReference type="SUPFAM" id="SSF53098">
    <property type="entry name" value="Ribonuclease H-like"/>
    <property type="match status" value="1"/>
</dbReference>
<dbReference type="SMART" id="SM00343">
    <property type="entry name" value="ZnF_C2HC"/>
    <property type="match status" value="1"/>
</dbReference>
<dbReference type="CDD" id="cd09272">
    <property type="entry name" value="RNase_HI_RT_Ty1"/>
    <property type="match status" value="1"/>
</dbReference>
<dbReference type="GO" id="GO:0004190">
    <property type="term" value="F:aspartic-type endopeptidase activity"/>
    <property type="evidence" value="ECO:0007669"/>
    <property type="project" value="UniProtKB-KW"/>
</dbReference>
<dbReference type="OMA" id="FEVEMEP"/>
<feature type="region of interest" description="Disordered" evidence="3">
    <location>
        <begin position="638"/>
        <end position="673"/>
    </location>
</feature>
<sequence length="1091" mass="122917">MGNAKFDLEKFTGKNDFGLWRVKMRAMLVQQGLQDALLGESKLSATLSEKEKTEILEKAHSAIILSLGDRVLREVSKETTAAGMWLKLENLYMVKSLANRLFLKQKLYSFRMIPGKSVEDHLDDFNKIVLDLENIGIKIEDEDQAIIVLNSLPSEQYEHFVDTMMYGKSSLTLEEVVTALMSKEIKRKSENSEENAGDGLLVRGKFQKKGNKAQGSPSKGKGNSKTKRRCYVCNKPTHLRKDCPILKSYNSKKDGDAGVVSDGDDSDGYDSASVLVITKNDRDKVWIIDSGCSFHICPDKSQFSNYQSRNSGTVKLGDNHSCSIQGIGTIKLQLDNGKVVELKQVRHVPDLKRNLISVAMLDHEGFKVKIEKGLLKVIKGSEKLMEASIDNGIYVLQGCIKRNQANSVLKVPDDVTLKWHRRLGHISHGGLKVLSKKGVFGKEQIKELDLCEECIMGKATKAKFGVGKHKTRNIVDYLHSDLWGPSRTQSRGGARCMLIYAGLPKKFWAEAAVTACYLINISPSSAIEFKTPIEVWTGSNSSYDHLRIFGCLAYAHIKQGKLEPRARKCIFLGYPEGVKGYKVWSIEDGNHQKNFISRDVVFDEKVMYKDLMNVQDGNAAARTGNATAKNSEERTQFEVEMEPDQENTEGNEIPTTEPGYEESQEEMSDHEPEASDYMLVRDRKRRAVKPPDRFGYADVVHFALSIDGIEGEEPCSYEEAMQSDDKKEWDNAMDQEMDSLKKNKTWIVIRRPAGQRAIGNKWVYKHKDGIPGVEGARFKARLVAKDVKIAFLHGELDEQILMKQPKGYEIEGKEDHVCLLKRSLYGLKQSPRQWYKSKSIGEINKVKKMLNQEFEMKDLGPARKILGMEITRNREHHVPNGLRQDTISLLWSMVSRFMGQPGKDHWTVVKWIMRYLKGTQTTGLIYGANCNGEEVRGFVDSDYAGDIDTRRSQSGYVFQLNGCTISWKSNLQSIVALSTTEAEYIACTEAIKEALWLKGITAEVGINQREIPVMCDSQSALHLSRNQVFHERTKHIDVRMHFIRDVISGGKIKLLKVSNDDNAADVLTKSLPTAKFSKCLEILNVSSTNTD</sequence>
<dbReference type="InterPro" id="IPR054722">
    <property type="entry name" value="PolX-like_BBD"/>
</dbReference>
<dbReference type="PROSITE" id="PS50158">
    <property type="entry name" value="ZF_CCHC"/>
    <property type="match status" value="1"/>
</dbReference>
<feature type="region of interest" description="Disordered" evidence="3">
    <location>
        <begin position="207"/>
        <end position="227"/>
    </location>
</feature>
<dbReference type="InterPro" id="IPR013103">
    <property type="entry name" value="RVT_2"/>
</dbReference>
<evidence type="ECO:0000256" key="3">
    <source>
        <dbReference type="SAM" id="MobiDB-lite"/>
    </source>
</evidence>
<keyword evidence="2" id="KW-0862">Zinc</keyword>
<dbReference type="GO" id="GO:0003676">
    <property type="term" value="F:nucleic acid binding"/>
    <property type="evidence" value="ECO:0007669"/>
    <property type="project" value="InterPro"/>
</dbReference>
<dbReference type="Pfam" id="PF07727">
    <property type="entry name" value="RVT_2"/>
    <property type="match status" value="1"/>
</dbReference>
<dbReference type="Gramene" id="evm.model.07.861">
    <property type="protein sequence ID" value="cds.evm.model.07.861"/>
    <property type="gene ID" value="evm.TU.07.861"/>
</dbReference>
<dbReference type="InterPro" id="IPR025724">
    <property type="entry name" value="GAG-pre-integrase_dom"/>
</dbReference>
<evidence type="ECO:0000259" key="4">
    <source>
        <dbReference type="PROSITE" id="PS50158"/>
    </source>
</evidence>
<accession>A0A803Q6S7</accession>
<keyword evidence="2" id="KW-0863">Zinc-finger</keyword>
<keyword evidence="2" id="KW-0479">Metal-binding</keyword>
<dbReference type="InterPro" id="IPR001878">
    <property type="entry name" value="Znf_CCHC"/>
</dbReference>
<dbReference type="Pfam" id="PF13976">
    <property type="entry name" value="gag_pre-integrs"/>
    <property type="match status" value="1"/>
</dbReference>
<keyword evidence="6" id="KW-1185">Reference proteome</keyword>
<keyword evidence="1" id="KW-0378">Hydrolase</keyword>
<dbReference type="AlphaFoldDB" id="A0A803Q6S7"/>
<dbReference type="PANTHER" id="PTHR11439">
    <property type="entry name" value="GAG-POL-RELATED RETROTRANSPOSON"/>
    <property type="match status" value="1"/>
</dbReference>
<evidence type="ECO:0000256" key="1">
    <source>
        <dbReference type="ARBA" id="ARBA00022750"/>
    </source>
</evidence>
<evidence type="ECO:0000313" key="6">
    <source>
        <dbReference type="Proteomes" id="UP000596661"/>
    </source>
</evidence>
<dbReference type="GO" id="GO:0008270">
    <property type="term" value="F:zinc ion binding"/>
    <property type="evidence" value="ECO:0007669"/>
    <property type="project" value="UniProtKB-KW"/>
</dbReference>
<keyword evidence="1" id="KW-0645">Protease</keyword>
<dbReference type="EMBL" id="UZAU01000649">
    <property type="status" value="NOT_ANNOTATED_CDS"/>
    <property type="molecule type" value="Genomic_DNA"/>
</dbReference>
<proteinExistence type="predicted"/>
<evidence type="ECO:0000256" key="2">
    <source>
        <dbReference type="PROSITE-ProRule" id="PRU00047"/>
    </source>
</evidence>
<dbReference type="Pfam" id="PF25597">
    <property type="entry name" value="SH3_retrovirus"/>
    <property type="match status" value="1"/>
</dbReference>
<feature type="domain" description="CCHC-type" evidence="4">
    <location>
        <begin position="228"/>
        <end position="244"/>
    </location>
</feature>
<reference evidence="5" key="1">
    <citation type="submission" date="2018-11" db="EMBL/GenBank/DDBJ databases">
        <authorList>
            <person name="Grassa J C."/>
        </authorList>
    </citation>
    <scope>NUCLEOTIDE SEQUENCE [LARGE SCALE GENOMIC DNA]</scope>
</reference>
<dbReference type="Proteomes" id="UP000596661">
    <property type="component" value="Chromosome 7"/>
</dbReference>
<organism evidence="5 6">
    <name type="scientific">Cannabis sativa</name>
    <name type="common">Hemp</name>
    <name type="synonym">Marijuana</name>
    <dbReference type="NCBI Taxonomy" id="3483"/>
    <lineage>
        <taxon>Eukaryota</taxon>
        <taxon>Viridiplantae</taxon>
        <taxon>Streptophyta</taxon>
        <taxon>Embryophyta</taxon>
        <taxon>Tracheophyta</taxon>
        <taxon>Spermatophyta</taxon>
        <taxon>Magnoliopsida</taxon>
        <taxon>eudicotyledons</taxon>
        <taxon>Gunneridae</taxon>
        <taxon>Pentapetalae</taxon>
        <taxon>rosids</taxon>
        <taxon>fabids</taxon>
        <taxon>Rosales</taxon>
        <taxon>Cannabaceae</taxon>
        <taxon>Cannabis</taxon>
    </lineage>
</organism>
<dbReference type="InterPro" id="IPR043502">
    <property type="entry name" value="DNA/RNA_pol_sf"/>
</dbReference>
<feature type="compositionally biased region" description="Acidic residues" evidence="3">
    <location>
        <begin position="639"/>
        <end position="649"/>
    </location>
</feature>
<dbReference type="PANTHER" id="PTHR11439:SF491">
    <property type="entry name" value="INTEGRASE CATALYTIC DOMAIN-CONTAINING PROTEIN"/>
    <property type="match status" value="1"/>
</dbReference>
<dbReference type="InterPro" id="IPR057670">
    <property type="entry name" value="SH3_retrovirus"/>
</dbReference>